<proteinExistence type="predicted"/>
<keyword evidence="1" id="KW-0175">Coiled coil</keyword>
<reference evidence="2 3" key="1">
    <citation type="submission" date="2019-03" db="EMBL/GenBank/DDBJ databases">
        <title>First draft genome of Liparis tanakae, snailfish: a comprehensive survey of snailfish specific genes.</title>
        <authorList>
            <person name="Kim W."/>
            <person name="Song I."/>
            <person name="Jeong J.-H."/>
            <person name="Kim D."/>
            <person name="Kim S."/>
            <person name="Ryu S."/>
            <person name="Song J.Y."/>
            <person name="Lee S.K."/>
        </authorList>
    </citation>
    <scope>NUCLEOTIDE SEQUENCE [LARGE SCALE GENOMIC DNA]</scope>
    <source>
        <tissue evidence="2">Muscle</tissue>
    </source>
</reference>
<sequence length="126" mass="14457">MEIIEEQKDILKDIIDISEELEKTSSSLITTTKAQSKESLTAAKQLRQNLKRAAEVFERSNLVLDVSTLRSVINSIAPIIRITTNSEHDEQLRNCIRDSADQCGRTLHEFTKMRSMLKDFEDMETE</sequence>
<evidence type="ECO:0000313" key="3">
    <source>
        <dbReference type="Proteomes" id="UP000314294"/>
    </source>
</evidence>
<gene>
    <name evidence="2" type="ORF">EYF80_064222</name>
</gene>
<name>A0A4Z2E9V5_9TELE</name>
<keyword evidence="3" id="KW-1185">Reference proteome</keyword>
<organism evidence="2 3">
    <name type="scientific">Liparis tanakae</name>
    <name type="common">Tanaka's snailfish</name>
    <dbReference type="NCBI Taxonomy" id="230148"/>
    <lineage>
        <taxon>Eukaryota</taxon>
        <taxon>Metazoa</taxon>
        <taxon>Chordata</taxon>
        <taxon>Craniata</taxon>
        <taxon>Vertebrata</taxon>
        <taxon>Euteleostomi</taxon>
        <taxon>Actinopterygii</taxon>
        <taxon>Neopterygii</taxon>
        <taxon>Teleostei</taxon>
        <taxon>Neoteleostei</taxon>
        <taxon>Acanthomorphata</taxon>
        <taxon>Eupercaria</taxon>
        <taxon>Perciformes</taxon>
        <taxon>Cottioidei</taxon>
        <taxon>Cottales</taxon>
        <taxon>Liparidae</taxon>
        <taxon>Liparis</taxon>
    </lineage>
</organism>
<evidence type="ECO:0000313" key="2">
    <source>
        <dbReference type="EMBL" id="TNN25647.1"/>
    </source>
</evidence>
<comment type="caution">
    <text evidence="2">The sequence shown here is derived from an EMBL/GenBank/DDBJ whole genome shotgun (WGS) entry which is preliminary data.</text>
</comment>
<evidence type="ECO:0000256" key="1">
    <source>
        <dbReference type="SAM" id="Coils"/>
    </source>
</evidence>
<dbReference type="Proteomes" id="UP000314294">
    <property type="component" value="Unassembled WGS sequence"/>
</dbReference>
<accession>A0A4Z2E9V5</accession>
<protein>
    <submittedName>
        <fullName evidence="2">Uncharacterized protein</fullName>
    </submittedName>
</protein>
<dbReference type="EMBL" id="SRLO01012006">
    <property type="protein sequence ID" value="TNN25647.1"/>
    <property type="molecule type" value="Genomic_DNA"/>
</dbReference>
<feature type="coiled-coil region" evidence="1">
    <location>
        <begin position="4"/>
        <end position="60"/>
    </location>
</feature>
<dbReference type="OrthoDB" id="8949209at2759"/>
<dbReference type="AlphaFoldDB" id="A0A4Z2E9V5"/>